<keyword evidence="4 6" id="KW-1133">Transmembrane helix</keyword>
<feature type="transmembrane region" description="Helical" evidence="6">
    <location>
        <begin position="75"/>
        <end position="93"/>
    </location>
</feature>
<keyword evidence="5 6" id="KW-0472">Membrane</keyword>
<dbReference type="InterPro" id="IPR001123">
    <property type="entry name" value="LeuE-type"/>
</dbReference>
<dbReference type="RefSeq" id="WP_073012744.1">
    <property type="nucleotide sequence ID" value="NZ_FRBW01000002.1"/>
</dbReference>
<dbReference type="AlphaFoldDB" id="A0A1M7H4L9"/>
<evidence type="ECO:0000313" key="7">
    <source>
        <dbReference type="EMBL" id="SHM23535.1"/>
    </source>
</evidence>
<organism evidence="7 8">
    <name type="scientific">Roseibium suaedae</name>
    <dbReference type="NCBI Taxonomy" id="735517"/>
    <lineage>
        <taxon>Bacteria</taxon>
        <taxon>Pseudomonadati</taxon>
        <taxon>Pseudomonadota</taxon>
        <taxon>Alphaproteobacteria</taxon>
        <taxon>Hyphomicrobiales</taxon>
        <taxon>Stappiaceae</taxon>
        <taxon>Roseibium</taxon>
    </lineage>
</organism>
<dbReference type="PANTHER" id="PTHR30086:SF20">
    <property type="entry name" value="ARGININE EXPORTER PROTEIN ARGO-RELATED"/>
    <property type="match status" value="1"/>
</dbReference>
<dbReference type="GO" id="GO:0033228">
    <property type="term" value="P:cysteine export across plasma membrane"/>
    <property type="evidence" value="ECO:0007669"/>
    <property type="project" value="TreeGrafter"/>
</dbReference>
<feature type="transmembrane region" description="Helical" evidence="6">
    <location>
        <begin position="113"/>
        <end position="131"/>
    </location>
</feature>
<name>A0A1M7H4L9_9HYPH</name>
<evidence type="ECO:0000256" key="5">
    <source>
        <dbReference type="ARBA" id="ARBA00023136"/>
    </source>
</evidence>
<keyword evidence="2" id="KW-1003">Cell membrane</keyword>
<dbReference type="GO" id="GO:0015171">
    <property type="term" value="F:amino acid transmembrane transporter activity"/>
    <property type="evidence" value="ECO:0007669"/>
    <property type="project" value="TreeGrafter"/>
</dbReference>
<evidence type="ECO:0000256" key="6">
    <source>
        <dbReference type="SAM" id="Phobius"/>
    </source>
</evidence>
<feature type="transmembrane region" description="Helical" evidence="6">
    <location>
        <begin position="143"/>
        <end position="165"/>
    </location>
</feature>
<accession>A0A1M7H4L9</accession>
<dbReference type="EMBL" id="FRBW01000002">
    <property type="protein sequence ID" value="SHM23535.1"/>
    <property type="molecule type" value="Genomic_DNA"/>
</dbReference>
<keyword evidence="3 6" id="KW-0812">Transmembrane</keyword>
<gene>
    <name evidence="7" type="ORF">SAMN05444272_2109</name>
</gene>
<reference evidence="7 8" key="1">
    <citation type="submission" date="2016-11" db="EMBL/GenBank/DDBJ databases">
        <authorList>
            <person name="Jaros S."/>
            <person name="Januszkiewicz K."/>
            <person name="Wedrychowicz H."/>
        </authorList>
    </citation>
    <scope>NUCLEOTIDE SEQUENCE [LARGE SCALE GENOMIC DNA]</scope>
    <source>
        <strain evidence="7 8">DSM 22153</strain>
    </source>
</reference>
<dbReference type="Proteomes" id="UP000186002">
    <property type="component" value="Unassembled WGS sequence"/>
</dbReference>
<dbReference type="GO" id="GO:0005886">
    <property type="term" value="C:plasma membrane"/>
    <property type="evidence" value="ECO:0007669"/>
    <property type="project" value="UniProtKB-SubCell"/>
</dbReference>
<dbReference type="OrthoDB" id="9812084at2"/>
<sequence>MNSSADYLALCLFVFPLMFSPGPSNLLSAAAASRFGVLGTVPFVIGMDLMVLLPALAVGYGLVNLLALNPDVLMVLQLAGIAFILFLAVSFWRAEPEEAKASLQHSPGLVHGAIVQFANIKGLVLLLLVYSQFLDSQTVDGQTVLAISLALTALSLVSHFSWAFFGDLLARCANTVPAIRLQNRIYAVLLCLTSLWILLKGLG</sequence>
<dbReference type="STRING" id="735517.SAMN05444272_2109"/>
<dbReference type="PANTHER" id="PTHR30086">
    <property type="entry name" value="ARGININE EXPORTER PROTEIN ARGO"/>
    <property type="match status" value="1"/>
</dbReference>
<feature type="transmembrane region" description="Helical" evidence="6">
    <location>
        <begin position="41"/>
        <end position="63"/>
    </location>
</feature>
<proteinExistence type="predicted"/>
<protein>
    <submittedName>
        <fullName evidence="7">Threonine/homoserine/homoserine lactone efflux protein</fullName>
    </submittedName>
</protein>
<evidence type="ECO:0000256" key="2">
    <source>
        <dbReference type="ARBA" id="ARBA00022475"/>
    </source>
</evidence>
<evidence type="ECO:0000256" key="4">
    <source>
        <dbReference type="ARBA" id="ARBA00022989"/>
    </source>
</evidence>
<feature type="transmembrane region" description="Helical" evidence="6">
    <location>
        <begin position="185"/>
        <end position="202"/>
    </location>
</feature>
<dbReference type="Pfam" id="PF01810">
    <property type="entry name" value="LysE"/>
    <property type="match status" value="1"/>
</dbReference>
<evidence type="ECO:0000256" key="1">
    <source>
        <dbReference type="ARBA" id="ARBA00004651"/>
    </source>
</evidence>
<keyword evidence="8" id="KW-1185">Reference proteome</keyword>
<comment type="subcellular location">
    <subcellularLocation>
        <location evidence="1">Cell membrane</location>
        <topology evidence="1">Multi-pass membrane protein</topology>
    </subcellularLocation>
</comment>
<evidence type="ECO:0000313" key="8">
    <source>
        <dbReference type="Proteomes" id="UP000186002"/>
    </source>
</evidence>
<evidence type="ECO:0000256" key="3">
    <source>
        <dbReference type="ARBA" id="ARBA00022692"/>
    </source>
</evidence>